<sequence>MRPNLLKQNTIHKRTQNQISPKPCPHLFLILRERFEIAKTEANLPIFKNSIRYFKLNYID</sequence>
<reference evidence="1" key="1">
    <citation type="journal article" date="2019" name="PLoS Negl. Trop. Dis.">
        <title>Revisiting the worldwide diversity of Leptospira species in the environment.</title>
        <authorList>
            <person name="Vincent A.T."/>
            <person name="Schiettekatte O."/>
            <person name="Bourhy P."/>
            <person name="Veyrier F.J."/>
            <person name="Picardeau M."/>
        </authorList>
    </citation>
    <scope>NUCLEOTIDE SEQUENCE [LARGE SCALE GENOMIC DNA]</scope>
    <source>
        <strain evidence="1">201800287</strain>
    </source>
</reference>
<proteinExistence type="predicted"/>
<dbReference type="RefSeq" id="WP_135599927.1">
    <property type="nucleotide sequence ID" value="NZ_RQFK01000007.1"/>
</dbReference>
<keyword evidence="2" id="KW-1185">Reference proteome</keyword>
<comment type="caution">
    <text evidence="1">The sequence shown here is derived from an EMBL/GenBank/DDBJ whole genome shotgun (WGS) entry which is preliminary data.</text>
</comment>
<name>A0A4R9IHF6_9LEPT</name>
<dbReference type="EMBL" id="RQFK01000007">
    <property type="protein sequence ID" value="TGK87908.1"/>
    <property type="molecule type" value="Genomic_DNA"/>
</dbReference>
<evidence type="ECO:0000313" key="2">
    <source>
        <dbReference type="Proteomes" id="UP000298009"/>
    </source>
</evidence>
<protein>
    <submittedName>
        <fullName evidence="1">Uncharacterized protein</fullName>
    </submittedName>
</protein>
<dbReference type="AlphaFoldDB" id="A0A4R9IHF6"/>
<evidence type="ECO:0000313" key="1">
    <source>
        <dbReference type="EMBL" id="TGK87908.1"/>
    </source>
</evidence>
<gene>
    <name evidence="1" type="ORF">EHQ24_01470</name>
</gene>
<organism evidence="1 2">
    <name type="scientific">Leptospira noumeaensis</name>
    <dbReference type="NCBI Taxonomy" id="2484964"/>
    <lineage>
        <taxon>Bacteria</taxon>
        <taxon>Pseudomonadati</taxon>
        <taxon>Spirochaetota</taxon>
        <taxon>Spirochaetia</taxon>
        <taxon>Leptospirales</taxon>
        <taxon>Leptospiraceae</taxon>
        <taxon>Leptospira</taxon>
    </lineage>
</organism>
<dbReference type="Proteomes" id="UP000298009">
    <property type="component" value="Unassembled WGS sequence"/>
</dbReference>
<accession>A0A4R9IHF6</accession>